<accession>A0A1B6ETN3</accession>
<sequence>KHTGKRKPTKAETENTSRLFVVLREASQGRYYRFERLYPHWVQRLRPPGTRHEGVDAPEDRPLNVSLSNVQRDGSLHHCQCDTKAPGRRPLSLLKQILNYMLL</sequence>
<gene>
    <name evidence="1" type="ORF">g.10676</name>
</gene>
<name>A0A1B6ETN3_9HEMI</name>
<evidence type="ECO:0000313" key="1">
    <source>
        <dbReference type="EMBL" id="JAS41322.1"/>
    </source>
</evidence>
<dbReference type="AlphaFoldDB" id="A0A1B6ETN3"/>
<feature type="non-terminal residue" evidence="1">
    <location>
        <position position="1"/>
    </location>
</feature>
<organism evidence="1">
    <name type="scientific">Cuerna arida</name>
    <dbReference type="NCBI Taxonomy" id="1464854"/>
    <lineage>
        <taxon>Eukaryota</taxon>
        <taxon>Metazoa</taxon>
        <taxon>Ecdysozoa</taxon>
        <taxon>Arthropoda</taxon>
        <taxon>Hexapoda</taxon>
        <taxon>Insecta</taxon>
        <taxon>Pterygota</taxon>
        <taxon>Neoptera</taxon>
        <taxon>Paraneoptera</taxon>
        <taxon>Hemiptera</taxon>
        <taxon>Auchenorrhyncha</taxon>
        <taxon>Membracoidea</taxon>
        <taxon>Cicadellidae</taxon>
        <taxon>Cicadellinae</taxon>
        <taxon>Proconiini</taxon>
        <taxon>Cuerna</taxon>
    </lineage>
</organism>
<reference evidence="1" key="1">
    <citation type="submission" date="2015-11" db="EMBL/GenBank/DDBJ databases">
        <title>De novo transcriptome assembly of four potential Pierce s Disease insect vectors from Arizona vineyards.</title>
        <authorList>
            <person name="Tassone E.E."/>
        </authorList>
    </citation>
    <scope>NUCLEOTIDE SEQUENCE</scope>
</reference>
<protein>
    <submittedName>
        <fullName evidence="1">Uncharacterized protein</fullName>
    </submittedName>
</protein>
<dbReference type="EMBL" id="GECZ01028447">
    <property type="protein sequence ID" value="JAS41322.1"/>
    <property type="molecule type" value="Transcribed_RNA"/>
</dbReference>
<proteinExistence type="predicted"/>